<reference evidence="2 3" key="1">
    <citation type="submission" date="2017-12" db="EMBL/GenBank/DDBJ databases">
        <authorList>
            <person name="Pombert J.-F."/>
            <person name="Haag K.L."/>
            <person name="Ebert D."/>
        </authorList>
    </citation>
    <scope>NUCLEOTIDE SEQUENCE [LARGE SCALE GENOMIC DNA]</scope>
    <source>
        <strain evidence="2">IL-BN-2</strain>
    </source>
</reference>
<protein>
    <submittedName>
        <fullName evidence="2">Uncharacterized protein</fullName>
    </submittedName>
</protein>
<feature type="region of interest" description="Disordered" evidence="1">
    <location>
        <begin position="169"/>
        <end position="188"/>
    </location>
</feature>
<proteinExistence type="predicted"/>
<dbReference type="VEuPathDB" id="MicrosporidiaDB:CWI36_0134p0020"/>
<evidence type="ECO:0000256" key="1">
    <source>
        <dbReference type="SAM" id="MobiDB-lite"/>
    </source>
</evidence>
<sequence>MNTKWTSILLTISKFIICSLNRKTKSIRSVKETNFNESTYIRYETVDDDVEIIPLENDNSSSFYSETKSDNISFSGDVCSSKDPINLSNNCRCQHLTSELYTIFERKKIESLKDKNEPDKQKFARIRPKSESDLLQSSPWDLNEDFSDASTISDVSNKSVLTDGIIGEETLENGSPCQSPNSFIYEES</sequence>
<dbReference type="VEuPathDB" id="MicrosporidiaDB:CWI39_1168p0010"/>
<name>A0A4Q9L4F1_9MICR</name>
<organism evidence="2 3">
    <name type="scientific">Hamiltosporidium magnivora</name>
    <dbReference type="NCBI Taxonomy" id="148818"/>
    <lineage>
        <taxon>Eukaryota</taxon>
        <taxon>Fungi</taxon>
        <taxon>Fungi incertae sedis</taxon>
        <taxon>Microsporidia</taxon>
        <taxon>Dubosqiidae</taxon>
        <taxon>Hamiltosporidium</taxon>
    </lineage>
</organism>
<gene>
    <name evidence="2" type="ORF">CWI39_1168p0010</name>
</gene>
<accession>A0A4Q9L4F1</accession>
<evidence type="ECO:0000313" key="2">
    <source>
        <dbReference type="EMBL" id="TBU02388.1"/>
    </source>
</evidence>
<feature type="compositionally biased region" description="Basic and acidic residues" evidence="1">
    <location>
        <begin position="115"/>
        <end position="132"/>
    </location>
</feature>
<evidence type="ECO:0000313" key="3">
    <source>
        <dbReference type="Proteomes" id="UP000293045"/>
    </source>
</evidence>
<dbReference type="AlphaFoldDB" id="A0A4Q9L4F1"/>
<dbReference type="Proteomes" id="UP000293045">
    <property type="component" value="Unassembled WGS sequence"/>
</dbReference>
<comment type="caution">
    <text evidence="2">The sequence shown here is derived from an EMBL/GenBank/DDBJ whole genome shotgun (WGS) entry which is preliminary data.</text>
</comment>
<feature type="compositionally biased region" description="Polar residues" evidence="1">
    <location>
        <begin position="172"/>
        <end position="182"/>
    </location>
</feature>
<dbReference type="EMBL" id="PIXR01001168">
    <property type="protein sequence ID" value="TBU02388.1"/>
    <property type="molecule type" value="Genomic_DNA"/>
</dbReference>
<feature type="region of interest" description="Disordered" evidence="1">
    <location>
        <begin position="115"/>
        <end position="139"/>
    </location>
</feature>